<keyword evidence="1" id="KW-1133">Transmembrane helix</keyword>
<dbReference type="AlphaFoldDB" id="A0A1B0ZRH7"/>
<proteinExistence type="predicted"/>
<evidence type="ECO:0000313" key="3">
    <source>
        <dbReference type="Proteomes" id="UP000092565"/>
    </source>
</evidence>
<keyword evidence="1" id="KW-0812">Transmembrane</keyword>
<feature type="transmembrane region" description="Helical" evidence="1">
    <location>
        <begin position="72"/>
        <end position="91"/>
    </location>
</feature>
<feature type="transmembrane region" description="Helical" evidence="1">
    <location>
        <begin position="6"/>
        <end position="32"/>
    </location>
</feature>
<keyword evidence="1" id="KW-0472">Membrane</keyword>
<gene>
    <name evidence="2" type="ORF">JL2886_01842</name>
</gene>
<organism evidence="2 3">
    <name type="scientific">Phaeobacter gallaeciensis</name>
    <dbReference type="NCBI Taxonomy" id="60890"/>
    <lineage>
        <taxon>Bacteria</taxon>
        <taxon>Pseudomonadati</taxon>
        <taxon>Pseudomonadota</taxon>
        <taxon>Alphaproteobacteria</taxon>
        <taxon>Rhodobacterales</taxon>
        <taxon>Roseobacteraceae</taxon>
        <taxon>Phaeobacter</taxon>
    </lineage>
</organism>
<dbReference type="EMBL" id="CP015124">
    <property type="protein sequence ID" value="ANP36750.1"/>
    <property type="molecule type" value="Genomic_DNA"/>
</dbReference>
<name>A0A1B0ZRH7_9RHOB</name>
<dbReference type="Proteomes" id="UP000092565">
    <property type="component" value="Chromosome"/>
</dbReference>
<reference evidence="2 3" key="1">
    <citation type="submission" date="2016-04" db="EMBL/GenBank/DDBJ databases">
        <authorList>
            <person name="Evans L.H."/>
            <person name="Alamgir A."/>
            <person name="Owens N."/>
            <person name="Weber N.D."/>
            <person name="Virtaneva K."/>
            <person name="Barbian K."/>
            <person name="Babar A."/>
            <person name="Rosenke K."/>
        </authorList>
    </citation>
    <scope>NUCLEOTIDE SEQUENCE [LARGE SCALE GENOMIC DNA]</scope>
    <source>
        <strain evidence="2 3">JL2886</strain>
    </source>
</reference>
<evidence type="ECO:0000313" key="2">
    <source>
        <dbReference type="EMBL" id="ANP36750.1"/>
    </source>
</evidence>
<protein>
    <submittedName>
        <fullName evidence="2">Uncharacterized protein</fullName>
    </submittedName>
</protein>
<accession>A0A1B0ZRH7</accession>
<evidence type="ECO:0000256" key="1">
    <source>
        <dbReference type="SAM" id="Phobius"/>
    </source>
</evidence>
<sequence length="94" mass="11021">MGLGAVMLGFFRLFFFLMIGLTVVYGAVSLYSREMRRAKLKRRWAEKGLTGDRAAFIQRGLRRYDHSFRRRLILLVYVVPLGLIATLIYMVNFR</sequence>
<keyword evidence="3" id="KW-1185">Reference proteome</keyword>
<dbReference type="PATRIC" id="fig|60890.4.peg.1798"/>